<name>A0A6V7VVM5_MELEN</name>
<dbReference type="Proteomes" id="UP000580250">
    <property type="component" value="Unassembled WGS sequence"/>
</dbReference>
<accession>A0A6V7VVM5</accession>
<dbReference type="EMBL" id="CAJEWN010000333">
    <property type="protein sequence ID" value="CAD2178985.1"/>
    <property type="molecule type" value="Genomic_DNA"/>
</dbReference>
<comment type="caution">
    <text evidence="1">The sequence shown here is derived from an EMBL/GenBank/DDBJ whole genome shotgun (WGS) entry which is preliminary data.</text>
</comment>
<reference evidence="1 2" key="1">
    <citation type="submission" date="2020-08" db="EMBL/GenBank/DDBJ databases">
        <authorList>
            <person name="Koutsovoulos G."/>
            <person name="Danchin GJ E."/>
        </authorList>
    </citation>
    <scope>NUCLEOTIDE SEQUENCE [LARGE SCALE GENOMIC DNA]</scope>
</reference>
<organism evidence="1 2">
    <name type="scientific">Meloidogyne enterolobii</name>
    <name type="common">Root-knot nematode worm</name>
    <name type="synonym">Meloidogyne mayaguensis</name>
    <dbReference type="NCBI Taxonomy" id="390850"/>
    <lineage>
        <taxon>Eukaryota</taxon>
        <taxon>Metazoa</taxon>
        <taxon>Ecdysozoa</taxon>
        <taxon>Nematoda</taxon>
        <taxon>Chromadorea</taxon>
        <taxon>Rhabditida</taxon>
        <taxon>Tylenchina</taxon>
        <taxon>Tylenchomorpha</taxon>
        <taxon>Tylenchoidea</taxon>
        <taxon>Meloidogynidae</taxon>
        <taxon>Meloidogyninae</taxon>
        <taxon>Meloidogyne</taxon>
    </lineage>
</organism>
<sequence>MILLEFPNNFQLQSKLKQNSHVLFYNLYSNFDKLPSFFPLLLQIFSCKLQNYLIYIYRISTQVYEK</sequence>
<evidence type="ECO:0000313" key="1">
    <source>
        <dbReference type="EMBL" id="CAD2178985.1"/>
    </source>
</evidence>
<dbReference type="AlphaFoldDB" id="A0A6V7VVM5"/>
<protein>
    <submittedName>
        <fullName evidence="1">Uncharacterized protein</fullName>
    </submittedName>
</protein>
<gene>
    <name evidence="1" type="ORF">MENT_LOCUS30967</name>
</gene>
<proteinExistence type="predicted"/>
<evidence type="ECO:0000313" key="2">
    <source>
        <dbReference type="Proteomes" id="UP000580250"/>
    </source>
</evidence>